<dbReference type="EMBL" id="FR908469">
    <property type="protein sequence ID" value="CDQ88228.1"/>
    <property type="molecule type" value="Genomic_DNA"/>
</dbReference>
<feature type="coiled-coil region" evidence="1">
    <location>
        <begin position="1"/>
        <end position="38"/>
    </location>
</feature>
<dbReference type="PaxDb" id="8022-A0A060Y8K2"/>
<reference evidence="2" key="1">
    <citation type="journal article" date="2014" name="Nat. Commun.">
        <title>The rainbow trout genome provides novel insights into evolution after whole-genome duplication in vertebrates.</title>
        <authorList>
            <person name="Berthelot C."/>
            <person name="Brunet F."/>
            <person name="Chalopin D."/>
            <person name="Juanchich A."/>
            <person name="Bernard M."/>
            <person name="Noel B."/>
            <person name="Bento P."/>
            <person name="Da Silva C."/>
            <person name="Labadie K."/>
            <person name="Alberti A."/>
            <person name="Aury J.M."/>
            <person name="Louis A."/>
            <person name="Dehais P."/>
            <person name="Bardou P."/>
            <person name="Montfort J."/>
            <person name="Klopp C."/>
            <person name="Cabau C."/>
            <person name="Gaspin C."/>
            <person name="Thorgaard G.H."/>
            <person name="Boussaha M."/>
            <person name="Quillet E."/>
            <person name="Guyomard R."/>
            <person name="Galiana D."/>
            <person name="Bobe J."/>
            <person name="Volff J.N."/>
            <person name="Genet C."/>
            <person name="Wincker P."/>
            <person name="Jaillon O."/>
            <person name="Roest Crollius H."/>
            <person name="Guiguen Y."/>
        </authorList>
    </citation>
    <scope>NUCLEOTIDE SEQUENCE [LARGE SCALE GENOMIC DNA]</scope>
</reference>
<keyword evidence="1" id="KW-0175">Coiled coil</keyword>
<gene>
    <name evidence="2" type="ORF">GSONMT00021914001</name>
</gene>
<accession>A0A060Y8K2</accession>
<evidence type="ECO:0000313" key="2">
    <source>
        <dbReference type="EMBL" id="CDQ88228.1"/>
    </source>
</evidence>
<protein>
    <submittedName>
        <fullName evidence="2">Uncharacterized protein</fullName>
    </submittedName>
</protein>
<dbReference type="Proteomes" id="UP000193380">
    <property type="component" value="Unassembled WGS sequence"/>
</dbReference>
<evidence type="ECO:0000313" key="3">
    <source>
        <dbReference type="Proteomes" id="UP000193380"/>
    </source>
</evidence>
<name>A0A060Y8K2_ONCMY</name>
<reference evidence="2" key="2">
    <citation type="submission" date="2014-03" db="EMBL/GenBank/DDBJ databases">
        <authorList>
            <person name="Genoscope - CEA"/>
        </authorList>
    </citation>
    <scope>NUCLEOTIDE SEQUENCE</scope>
</reference>
<sequence length="121" mass="13704">MEAKEFAKQFLERRAKQKQNQKRQQEQLSKEVAGLTMNNFPLQDSMRGVNPSALQSMFQAAHMAKGGMYDAQGGMKKKKQPVMLQSDPSILGKTCPPQLIHTYDLLHTCYKRITSQCITSV</sequence>
<evidence type="ECO:0000256" key="1">
    <source>
        <dbReference type="SAM" id="Coils"/>
    </source>
</evidence>
<proteinExistence type="predicted"/>
<dbReference type="AlphaFoldDB" id="A0A060Y8K2"/>
<organism evidence="2 3">
    <name type="scientific">Oncorhynchus mykiss</name>
    <name type="common">Rainbow trout</name>
    <name type="synonym">Salmo gairdneri</name>
    <dbReference type="NCBI Taxonomy" id="8022"/>
    <lineage>
        <taxon>Eukaryota</taxon>
        <taxon>Metazoa</taxon>
        <taxon>Chordata</taxon>
        <taxon>Craniata</taxon>
        <taxon>Vertebrata</taxon>
        <taxon>Euteleostomi</taxon>
        <taxon>Actinopterygii</taxon>
        <taxon>Neopterygii</taxon>
        <taxon>Teleostei</taxon>
        <taxon>Protacanthopterygii</taxon>
        <taxon>Salmoniformes</taxon>
        <taxon>Salmonidae</taxon>
        <taxon>Salmoninae</taxon>
        <taxon>Oncorhynchus</taxon>
    </lineage>
</organism>
<dbReference type="STRING" id="8022.A0A060Y8K2"/>